<comment type="caution">
    <text evidence="1">The sequence shown here is derived from an EMBL/GenBank/DDBJ whole genome shotgun (WGS) entry which is preliminary data.</text>
</comment>
<evidence type="ECO:0000313" key="2">
    <source>
        <dbReference type="Proteomes" id="UP001153331"/>
    </source>
</evidence>
<reference evidence="1" key="1">
    <citation type="submission" date="2022-11" db="EMBL/GenBank/DDBJ databases">
        <title>Genome Sequence of Boeremia exigua.</title>
        <authorList>
            <person name="Buettner E."/>
        </authorList>
    </citation>
    <scope>NUCLEOTIDE SEQUENCE</scope>
    <source>
        <strain evidence="1">CU02</strain>
    </source>
</reference>
<evidence type="ECO:0000313" key="1">
    <source>
        <dbReference type="EMBL" id="KAJ8115526.1"/>
    </source>
</evidence>
<accession>A0ACC2IK79</accession>
<gene>
    <name evidence="1" type="ORF">OPT61_g2856</name>
</gene>
<keyword evidence="2" id="KW-1185">Reference proteome</keyword>
<dbReference type="Proteomes" id="UP001153331">
    <property type="component" value="Unassembled WGS sequence"/>
</dbReference>
<sequence>MAKGPAAVFIARHGARLDASDKSWHLTSPTPYDPPLTYGGWSQAKSLGLRIAALLHQQDVEETEAAKSGANADLAHLEFSALDAPKPQASRPKKKKRKIVIHSSPFLRCVQTSTAVAAGISQYKPEVVPRLGVPAPLKERSGALGSSPLSRSARSQSPKTSSPSVQPTYHDPLADTKLEVYSKPLKGEDKILLRVDAFLGEWLSPDYYEDITPPPNSTMMVAGAKADLLRRGDNLQAQPDANSSKGHFPGGWGASSKVAASPTIPARSSVDNGAFSNMSSLSQTLPPTREHAGSASVGAVQAPKPRGSFLSLNSSTRHAPKKNYNSPAPSYSVSPSDPIPRGYVAHAREACITVDFQWDSMRPPQEWGDGGEYGDEWSTMHKRFRRGLAGMMEWYRDHGATTPKDLFPGFTFSDRPKATEEPTPSTTRATNFSVNPLPLLNGKADDEEEELVLILITHGAGCNALLGAIQNQPVLLDVGLASLSLAVRRDHLGKPSAPTVFERRLSVADPGMSDSYEMKLLASVDHLRPGVNPAVLSQPESAVASPAVHPSPTTGNYRRRFTGGSSGANTPSDSPFALDASYRSWLGNSSGVRRAASSGSNSRYTSSNLHDSGISSPSTGLWSSPRISALDAGSDGRSSPGADMVLNFATHQPAPKPKPQVTATSRPSQPVAEKTAAETGNDLTRMTTNEQRESGDYVAPLPSTVNRTNSTSQSAGGGGLWGGKPQASTHQGLWGPPKLAGVTERDSGPKRRWTITEHNQ</sequence>
<proteinExistence type="predicted"/>
<dbReference type="EMBL" id="JAPHNI010000135">
    <property type="protein sequence ID" value="KAJ8115526.1"/>
    <property type="molecule type" value="Genomic_DNA"/>
</dbReference>
<name>A0ACC2IK79_9PLEO</name>
<organism evidence="1 2">
    <name type="scientific">Boeremia exigua</name>
    <dbReference type="NCBI Taxonomy" id="749465"/>
    <lineage>
        <taxon>Eukaryota</taxon>
        <taxon>Fungi</taxon>
        <taxon>Dikarya</taxon>
        <taxon>Ascomycota</taxon>
        <taxon>Pezizomycotina</taxon>
        <taxon>Dothideomycetes</taxon>
        <taxon>Pleosporomycetidae</taxon>
        <taxon>Pleosporales</taxon>
        <taxon>Pleosporineae</taxon>
        <taxon>Didymellaceae</taxon>
        <taxon>Boeremia</taxon>
    </lineage>
</organism>
<protein>
    <submittedName>
        <fullName evidence="1">Uncharacterized protein</fullName>
    </submittedName>
</protein>